<gene>
    <name evidence="1" type="ORF">IV500_11735</name>
</gene>
<evidence type="ECO:0000313" key="1">
    <source>
        <dbReference type="EMBL" id="MBG0740055.1"/>
    </source>
</evidence>
<dbReference type="RefSeq" id="WP_196396991.1">
    <property type="nucleotide sequence ID" value="NZ_JADNYM010000013.1"/>
</dbReference>
<dbReference type="Proteomes" id="UP000655366">
    <property type="component" value="Unassembled WGS sequence"/>
</dbReference>
<dbReference type="GO" id="GO:0032259">
    <property type="term" value="P:methylation"/>
    <property type="evidence" value="ECO:0007669"/>
    <property type="project" value="UniProtKB-KW"/>
</dbReference>
<dbReference type="EMBL" id="JADNYM010000013">
    <property type="protein sequence ID" value="MBG0740055.1"/>
    <property type="molecule type" value="Genomic_DNA"/>
</dbReference>
<organism evidence="1 2">
    <name type="scientific">Arthrobacter terrae</name>
    <dbReference type="NCBI Taxonomy" id="2935737"/>
    <lineage>
        <taxon>Bacteria</taxon>
        <taxon>Bacillati</taxon>
        <taxon>Actinomycetota</taxon>
        <taxon>Actinomycetes</taxon>
        <taxon>Micrococcales</taxon>
        <taxon>Micrococcaceae</taxon>
        <taxon>Arthrobacter</taxon>
    </lineage>
</organism>
<dbReference type="AlphaFoldDB" id="A0A931CP35"/>
<name>A0A931CP35_9MICC</name>
<keyword evidence="1" id="KW-0808">Transferase</keyword>
<reference evidence="1 2" key="1">
    <citation type="submission" date="2020-11" db="EMBL/GenBank/DDBJ databases">
        <title>Arthrobacter antarcticus sp. nov., isolated from Antarctic Soil.</title>
        <authorList>
            <person name="Li J."/>
        </authorList>
    </citation>
    <scope>NUCLEOTIDE SEQUENCE [LARGE SCALE GENOMIC DNA]</scope>
    <source>
        <strain evidence="1 2">Z1-20</strain>
    </source>
</reference>
<accession>A0A931CP35</accession>
<dbReference type="Pfam" id="PF13489">
    <property type="entry name" value="Methyltransf_23"/>
    <property type="match status" value="1"/>
</dbReference>
<keyword evidence="1" id="KW-0489">Methyltransferase</keyword>
<keyword evidence="2" id="KW-1185">Reference proteome</keyword>
<protein>
    <submittedName>
        <fullName evidence="1">Methyltransferase domain-containing protein</fullName>
    </submittedName>
</protein>
<dbReference type="InterPro" id="IPR029063">
    <property type="entry name" value="SAM-dependent_MTases_sf"/>
</dbReference>
<dbReference type="GO" id="GO:0008168">
    <property type="term" value="F:methyltransferase activity"/>
    <property type="evidence" value="ECO:0007669"/>
    <property type="project" value="UniProtKB-KW"/>
</dbReference>
<dbReference type="Gene3D" id="3.40.50.150">
    <property type="entry name" value="Vaccinia Virus protein VP39"/>
    <property type="match status" value="1"/>
</dbReference>
<comment type="caution">
    <text evidence="1">The sequence shown here is derived from an EMBL/GenBank/DDBJ whole genome shotgun (WGS) entry which is preliminary data.</text>
</comment>
<dbReference type="CDD" id="cd02440">
    <property type="entry name" value="AdoMet_MTases"/>
    <property type="match status" value="1"/>
</dbReference>
<proteinExistence type="predicted"/>
<evidence type="ECO:0000313" key="2">
    <source>
        <dbReference type="Proteomes" id="UP000655366"/>
    </source>
</evidence>
<sequence>MTQTIFMPAPEAGAPPLPPRLPKHPGTALFGQGSSEPYARALGRKQGLLTLRPLSPEAGLAPVTFAVDGWCAPATTLERSLVSGLGGPLLDIGCGPGRLLAAAASLGITAMGLDTSTQAVQQALERGTRAVRQSVFETVQHTGRWRSAVLLDGNIGIGGSVNALLRRSRELLSPDGTLLVEVDPDDDVDAAFQAVLEDDDGKVSEPFRWARAGRTALATRAAVSGWELSATRRVQDRVFCWLTPARLNRRPARRSSR</sequence>
<dbReference type="SUPFAM" id="SSF53335">
    <property type="entry name" value="S-adenosyl-L-methionine-dependent methyltransferases"/>
    <property type="match status" value="1"/>
</dbReference>